<dbReference type="InterPro" id="IPR006224">
    <property type="entry name" value="PsdUridine_synth_RluA-like_CS"/>
</dbReference>
<dbReference type="GO" id="GO:0140098">
    <property type="term" value="F:catalytic activity, acting on RNA"/>
    <property type="evidence" value="ECO:0007669"/>
    <property type="project" value="UniProtKB-ARBA"/>
</dbReference>
<evidence type="ECO:0000313" key="6">
    <source>
        <dbReference type="EMBL" id="PKG25392.1"/>
    </source>
</evidence>
<dbReference type="NCBIfam" id="TIGR00005">
    <property type="entry name" value="rluA_subfam"/>
    <property type="match status" value="1"/>
</dbReference>
<dbReference type="AlphaFoldDB" id="A0A2N0Z798"/>
<evidence type="ECO:0000256" key="4">
    <source>
        <dbReference type="RuleBase" id="RU362028"/>
    </source>
</evidence>
<keyword evidence="4" id="KW-0413">Isomerase</keyword>
<organism evidence="6 7">
    <name type="scientific">Niallia nealsonii</name>
    <dbReference type="NCBI Taxonomy" id="115979"/>
    <lineage>
        <taxon>Bacteria</taxon>
        <taxon>Bacillati</taxon>
        <taxon>Bacillota</taxon>
        <taxon>Bacilli</taxon>
        <taxon>Bacillales</taxon>
        <taxon>Bacillaceae</taxon>
        <taxon>Niallia</taxon>
    </lineage>
</organism>
<evidence type="ECO:0000313" key="7">
    <source>
        <dbReference type="Proteomes" id="UP000233375"/>
    </source>
</evidence>
<name>A0A2N0Z798_9BACI</name>
<dbReference type="CDD" id="cd02869">
    <property type="entry name" value="PseudoU_synth_RluA_like"/>
    <property type="match status" value="1"/>
</dbReference>
<dbReference type="GO" id="GO:0003723">
    <property type="term" value="F:RNA binding"/>
    <property type="evidence" value="ECO:0007669"/>
    <property type="project" value="InterPro"/>
</dbReference>
<comment type="similarity">
    <text evidence="2 4">Belongs to the pseudouridine synthase RluA family.</text>
</comment>
<dbReference type="SUPFAM" id="SSF55120">
    <property type="entry name" value="Pseudouridine synthase"/>
    <property type="match status" value="1"/>
</dbReference>
<dbReference type="OrthoDB" id="9807829at2"/>
<proteinExistence type="inferred from homology"/>
<sequence length="306" mass="35114">MIKTERKGDWILLYTPEKWVGIVLEDLFKTVLFASKKQIHLYKMEKKVLINNKPANWNLPLQKEDVIKIHLFHPVPSTIIPTFMDIDILYEDDHLIIVNKKPFIDTHPNVAEDTATLLNGTAFHVLMNGEERQIKHIHRLDRDTSGCILFAKHELVGNMLDYMLRERKIKRTYIALAHGSFPAKKGTINKPIGRDRHHATRRRISQNGKNAITHYKVIAEQKKESLSLITCSLDTGRTHQIRVHLSSIGHPLAGDTLYGGKPIFNRQALHAAKIELIHPITEEKIECYAPFIDNPAIFSGFDIYSI</sequence>
<feature type="domain" description="Pseudouridine synthase RsuA/RluA-like" evidence="5">
    <location>
        <begin position="94"/>
        <end position="247"/>
    </location>
</feature>
<dbReference type="RefSeq" id="WP_101175108.1">
    <property type="nucleotide sequence ID" value="NZ_PISE01000003.1"/>
</dbReference>
<dbReference type="GO" id="GO:0000455">
    <property type="term" value="P:enzyme-directed rRNA pseudouridine synthesis"/>
    <property type="evidence" value="ECO:0007669"/>
    <property type="project" value="TreeGrafter"/>
</dbReference>
<keyword evidence="7" id="KW-1185">Reference proteome</keyword>
<accession>A0A2N0Z798</accession>
<feature type="active site" evidence="3">
    <location>
        <position position="141"/>
    </location>
</feature>
<dbReference type="PROSITE" id="PS01129">
    <property type="entry name" value="PSI_RLU"/>
    <property type="match status" value="1"/>
</dbReference>
<dbReference type="PANTHER" id="PTHR21600">
    <property type="entry name" value="MITOCHONDRIAL RNA PSEUDOURIDINE SYNTHASE"/>
    <property type="match status" value="1"/>
</dbReference>
<dbReference type="Proteomes" id="UP000233375">
    <property type="component" value="Unassembled WGS sequence"/>
</dbReference>
<evidence type="ECO:0000259" key="5">
    <source>
        <dbReference type="Pfam" id="PF00849"/>
    </source>
</evidence>
<dbReference type="InterPro" id="IPR006225">
    <property type="entry name" value="PsdUridine_synth_RluC/D"/>
</dbReference>
<dbReference type="GO" id="GO:0009982">
    <property type="term" value="F:pseudouridine synthase activity"/>
    <property type="evidence" value="ECO:0007669"/>
    <property type="project" value="InterPro"/>
</dbReference>
<comment type="function">
    <text evidence="4">Responsible for synthesis of pseudouridine from uracil.</text>
</comment>
<protein>
    <recommendedName>
        <fullName evidence="4">Pseudouridine synthase</fullName>
        <ecNumber evidence="4">5.4.99.-</ecNumber>
    </recommendedName>
</protein>
<gene>
    <name evidence="6" type="ORF">CWS01_00695</name>
</gene>
<dbReference type="PANTHER" id="PTHR21600:SF71">
    <property type="entry name" value="PSEUDOURIDINE SYNTHASE"/>
    <property type="match status" value="1"/>
</dbReference>
<dbReference type="Gene3D" id="3.30.2350.10">
    <property type="entry name" value="Pseudouridine synthase"/>
    <property type="match status" value="1"/>
</dbReference>
<dbReference type="InterPro" id="IPR050188">
    <property type="entry name" value="RluA_PseudoU_synthase"/>
</dbReference>
<dbReference type="EMBL" id="PISE01000003">
    <property type="protein sequence ID" value="PKG25392.1"/>
    <property type="molecule type" value="Genomic_DNA"/>
</dbReference>
<dbReference type="EC" id="5.4.99.-" evidence="4"/>
<evidence type="ECO:0000256" key="1">
    <source>
        <dbReference type="ARBA" id="ARBA00000073"/>
    </source>
</evidence>
<comment type="catalytic activity">
    <reaction evidence="1 4">
        <text>a uridine in RNA = a pseudouridine in RNA</text>
        <dbReference type="Rhea" id="RHEA:48348"/>
        <dbReference type="Rhea" id="RHEA-COMP:12068"/>
        <dbReference type="Rhea" id="RHEA-COMP:12069"/>
        <dbReference type="ChEBI" id="CHEBI:65314"/>
        <dbReference type="ChEBI" id="CHEBI:65315"/>
    </reaction>
</comment>
<evidence type="ECO:0000256" key="3">
    <source>
        <dbReference type="PIRSR" id="PIRSR606225-1"/>
    </source>
</evidence>
<reference evidence="6 7" key="1">
    <citation type="journal article" date="2003" name="Int. J. Syst. Evol. Microbiol.">
        <title>Bacillus nealsonii sp. nov., isolated from a spacecraft-assembly facility, whose spores are gamma-radiation resistant.</title>
        <authorList>
            <person name="Venkateswaran K."/>
            <person name="Kempf M."/>
            <person name="Chen F."/>
            <person name="Satomi M."/>
            <person name="Nicholson W."/>
            <person name="Kern R."/>
        </authorList>
    </citation>
    <scope>NUCLEOTIDE SEQUENCE [LARGE SCALE GENOMIC DNA]</scope>
    <source>
        <strain evidence="6 7">FO-92</strain>
    </source>
</reference>
<dbReference type="InterPro" id="IPR020103">
    <property type="entry name" value="PsdUridine_synth_cat_dom_sf"/>
</dbReference>
<dbReference type="Pfam" id="PF00849">
    <property type="entry name" value="PseudoU_synth_2"/>
    <property type="match status" value="1"/>
</dbReference>
<evidence type="ECO:0000256" key="2">
    <source>
        <dbReference type="ARBA" id="ARBA00010876"/>
    </source>
</evidence>
<comment type="caution">
    <text evidence="6">The sequence shown here is derived from an EMBL/GenBank/DDBJ whole genome shotgun (WGS) entry which is preliminary data.</text>
</comment>
<dbReference type="InterPro" id="IPR006145">
    <property type="entry name" value="PsdUridine_synth_RsuA/RluA"/>
</dbReference>